<dbReference type="InterPro" id="IPR018641">
    <property type="entry name" value="Trfase_1_rSAM/seldom-assoc"/>
</dbReference>
<reference evidence="2 3" key="1">
    <citation type="submission" date="2020-08" db="EMBL/GenBank/DDBJ databases">
        <title>Sequencing the genomes of 1000 actinobacteria strains.</title>
        <authorList>
            <person name="Klenk H.-P."/>
        </authorList>
    </citation>
    <scope>NUCLEOTIDE SEQUENCE [LARGE SCALE GENOMIC DNA]</scope>
    <source>
        <strain evidence="2 3">DSM 43582</strain>
    </source>
</reference>
<dbReference type="AlphaFoldDB" id="A0A7W9UG41"/>
<name>A0A7W9UG41_9NOCA</name>
<comment type="caution">
    <text evidence="2">The sequence shown here is derived from an EMBL/GenBank/DDBJ whole genome shotgun (WGS) entry which is preliminary data.</text>
</comment>
<dbReference type="Gene3D" id="3.90.550.10">
    <property type="entry name" value="Spore Coat Polysaccharide Biosynthesis Protein SpsA, Chain A"/>
    <property type="match status" value="1"/>
</dbReference>
<sequence length="247" mass="26114">MRTIDATLLVIAKAPIAGFAKTRLTPPFSPREAAELAAAALLDTLTAVRHSGIRHRVVAWTGDLERAERADDLAAELAHFTLVPQRGDTFGRRLAHAHNDAAAFGLPVLQIGMDTPQAGPALLAAGATRLLDCGDTVLGRAADGGWWALGLTDPGSARVLADVPMSTSSTGERTRTALRDIGCRIHRLPVLSDVDTVADAFAVAAEYRGRFPRTLERLRPDHLPATPGGGTPRWDTATTTVGVAHSD</sequence>
<dbReference type="InterPro" id="IPR029044">
    <property type="entry name" value="Nucleotide-diphossugar_trans"/>
</dbReference>
<keyword evidence="3" id="KW-1185">Reference proteome</keyword>
<dbReference type="PANTHER" id="PTHR36529">
    <property type="entry name" value="SLL1095 PROTEIN"/>
    <property type="match status" value="1"/>
</dbReference>
<gene>
    <name evidence="2" type="ORF">BJY24_000736</name>
</gene>
<feature type="region of interest" description="Disordered" evidence="1">
    <location>
        <begin position="221"/>
        <end position="247"/>
    </location>
</feature>
<dbReference type="Proteomes" id="UP000540412">
    <property type="component" value="Unassembled WGS sequence"/>
</dbReference>
<dbReference type="EMBL" id="JACHIT010000001">
    <property type="protein sequence ID" value="MBB5911869.1"/>
    <property type="molecule type" value="Genomic_DNA"/>
</dbReference>
<dbReference type="PANTHER" id="PTHR36529:SF1">
    <property type="entry name" value="GLYCOSYLTRANSFERASE"/>
    <property type="match status" value="1"/>
</dbReference>
<evidence type="ECO:0000313" key="2">
    <source>
        <dbReference type="EMBL" id="MBB5911869.1"/>
    </source>
</evidence>
<organism evidence="2 3">
    <name type="scientific">Nocardia transvalensis</name>
    <dbReference type="NCBI Taxonomy" id="37333"/>
    <lineage>
        <taxon>Bacteria</taxon>
        <taxon>Bacillati</taxon>
        <taxon>Actinomycetota</taxon>
        <taxon>Actinomycetes</taxon>
        <taxon>Mycobacteriales</taxon>
        <taxon>Nocardiaceae</taxon>
        <taxon>Nocardia</taxon>
    </lineage>
</organism>
<proteinExistence type="predicted"/>
<dbReference type="Pfam" id="PF09837">
    <property type="entry name" value="DUF2064"/>
    <property type="match status" value="1"/>
</dbReference>
<evidence type="ECO:0000256" key="1">
    <source>
        <dbReference type="SAM" id="MobiDB-lite"/>
    </source>
</evidence>
<evidence type="ECO:0008006" key="4">
    <source>
        <dbReference type="Google" id="ProtNLM"/>
    </source>
</evidence>
<protein>
    <recommendedName>
        <fullName evidence="4">Glycosyltransferase involved in cell wall biogenesis</fullName>
    </recommendedName>
</protein>
<evidence type="ECO:0000313" key="3">
    <source>
        <dbReference type="Proteomes" id="UP000540412"/>
    </source>
</evidence>
<accession>A0A7W9UG41</accession>
<dbReference type="SUPFAM" id="SSF53448">
    <property type="entry name" value="Nucleotide-diphospho-sugar transferases"/>
    <property type="match status" value="1"/>
</dbReference>
<dbReference type="RefSeq" id="WP_083905852.1">
    <property type="nucleotide sequence ID" value="NZ_JACHIT010000001.1"/>
</dbReference>